<dbReference type="GO" id="GO:0005886">
    <property type="term" value="C:plasma membrane"/>
    <property type="evidence" value="ECO:0007669"/>
    <property type="project" value="UniProtKB-SubCell"/>
</dbReference>
<organism evidence="16 17">
    <name type="scientific">Paraburkholderia saeva</name>
    <dbReference type="NCBI Taxonomy" id="2777537"/>
    <lineage>
        <taxon>Bacteria</taxon>
        <taxon>Pseudomonadati</taxon>
        <taxon>Pseudomonadota</taxon>
        <taxon>Betaproteobacteria</taxon>
        <taxon>Burkholderiales</taxon>
        <taxon>Burkholderiaceae</taxon>
        <taxon>Paraburkholderia</taxon>
    </lineage>
</organism>
<keyword evidence="5" id="KW-0997">Cell inner membrane</keyword>
<evidence type="ECO:0000256" key="2">
    <source>
        <dbReference type="ARBA" id="ARBA00022475"/>
    </source>
</evidence>
<evidence type="ECO:0000259" key="15">
    <source>
        <dbReference type="PROSITE" id="PS50885"/>
    </source>
</evidence>
<evidence type="ECO:0000256" key="5">
    <source>
        <dbReference type="ARBA" id="ARBA00022519"/>
    </source>
</evidence>
<keyword evidence="8 13" id="KW-0472">Membrane</keyword>
<evidence type="ECO:0000256" key="12">
    <source>
        <dbReference type="SAM" id="MobiDB-lite"/>
    </source>
</evidence>
<dbReference type="InterPro" id="IPR003660">
    <property type="entry name" value="HAMP_dom"/>
</dbReference>
<feature type="compositionally biased region" description="Basic and acidic residues" evidence="12">
    <location>
        <begin position="553"/>
        <end position="564"/>
    </location>
</feature>
<dbReference type="GO" id="GO:0004888">
    <property type="term" value="F:transmembrane signaling receptor activity"/>
    <property type="evidence" value="ECO:0007669"/>
    <property type="project" value="InterPro"/>
</dbReference>
<comment type="subcellular location">
    <subcellularLocation>
        <location evidence="1">Cell inner membrane</location>
        <topology evidence="1">Multi-pass membrane protein</topology>
    </subcellularLocation>
</comment>
<dbReference type="SUPFAM" id="SSF47170">
    <property type="entry name" value="Aspartate receptor, ligand-binding domain"/>
    <property type="match status" value="1"/>
</dbReference>
<dbReference type="SUPFAM" id="SSF58104">
    <property type="entry name" value="Methyl-accepting chemotaxis protein (MCP) signaling domain"/>
    <property type="match status" value="1"/>
</dbReference>
<gene>
    <name evidence="16" type="primary">tsr_4</name>
    <name evidence="16" type="ORF">LMG31841_05407</name>
</gene>
<dbReference type="PRINTS" id="PR00260">
    <property type="entry name" value="CHEMTRNSDUCR"/>
</dbReference>
<name>A0A9N8S2M6_9BURK</name>
<evidence type="ECO:0000259" key="14">
    <source>
        <dbReference type="PROSITE" id="PS50111"/>
    </source>
</evidence>
<feature type="region of interest" description="Disordered" evidence="12">
    <location>
        <begin position="525"/>
        <end position="564"/>
    </location>
</feature>
<evidence type="ECO:0000256" key="9">
    <source>
        <dbReference type="ARBA" id="ARBA00023224"/>
    </source>
</evidence>
<keyword evidence="7 13" id="KW-1133">Transmembrane helix</keyword>
<dbReference type="Pfam" id="PF00672">
    <property type="entry name" value="HAMP"/>
    <property type="match status" value="1"/>
</dbReference>
<keyword evidence="3" id="KW-0488">Methylation</keyword>
<keyword evidence="2" id="KW-1003">Cell membrane</keyword>
<reference evidence="16" key="1">
    <citation type="submission" date="2021-04" db="EMBL/GenBank/DDBJ databases">
        <authorList>
            <person name="Vanwijnsberghe S."/>
        </authorList>
    </citation>
    <scope>NUCLEOTIDE SEQUENCE</scope>
    <source>
        <strain evidence="16">LMG 31841</strain>
    </source>
</reference>
<dbReference type="RefSeq" id="WP_228883503.1">
    <property type="nucleotide sequence ID" value="NZ_CAJQZC010000015.1"/>
</dbReference>
<comment type="similarity">
    <text evidence="10">Belongs to the methyl-accepting chemotaxis (MCP) protein family.</text>
</comment>
<dbReference type="Pfam" id="PF00015">
    <property type="entry name" value="MCPsignal"/>
    <property type="match status" value="1"/>
</dbReference>
<dbReference type="GO" id="GO:0007165">
    <property type="term" value="P:signal transduction"/>
    <property type="evidence" value="ECO:0007669"/>
    <property type="project" value="UniProtKB-KW"/>
</dbReference>
<evidence type="ECO:0000256" key="11">
    <source>
        <dbReference type="PROSITE-ProRule" id="PRU00284"/>
    </source>
</evidence>
<proteinExistence type="inferred from homology"/>
<dbReference type="InterPro" id="IPR004089">
    <property type="entry name" value="MCPsignal_dom"/>
</dbReference>
<feature type="transmembrane region" description="Helical" evidence="13">
    <location>
        <begin position="12"/>
        <end position="33"/>
    </location>
</feature>
<dbReference type="PANTHER" id="PTHR43531">
    <property type="entry name" value="PROTEIN ICFG"/>
    <property type="match status" value="1"/>
</dbReference>
<evidence type="ECO:0000256" key="1">
    <source>
        <dbReference type="ARBA" id="ARBA00004429"/>
    </source>
</evidence>
<dbReference type="SMART" id="SM00304">
    <property type="entry name" value="HAMP"/>
    <property type="match status" value="1"/>
</dbReference>
<keyword evidence="4" id="KW-0145">Chemotaxis</keyword>
<evidence type="ECO:0000313" key="16">
    <source>
        <dbReference type="EMBL" id="CAG4924663.1"/>
    </source>
</evidence>
<evidence type="ECO:0000256" key="4">
    <source>
        <dbReference type="ARBA" id="ARBA00022500"/>
    </source>
</evidence>
<dbReference type="InterPro" id="IPR004090">
    <property type="entry name" value="Chemotax_Me-accpt_rcpt"/>
</dbReference>
<dbReference type="PROSITE" id="PS50111">
    <property type="entry name" value="CHEMOTAXIS_TRANSDUC_2"/>
    <property type="match status" value="1"/>
</dbReference>
<dbReference type="InterPro" id="IPR051310">
    <property type="entry name" value="MCP_chemotaxis"/>
</dbReference>
<dbReference type="Pfam" id="PF02203">
    <property type="entry name" value="TarH"/>
    <property type="match status" value="1"/>
</dbReference>
<evidence type="ECO:0000313" key="17">
    <source>
        <dbReference type="Proteomes" id="UP000789704"/>
    </source>
</evidence>
<feature type="domain" description="HAMP" evidence="15">
    <location>
        <begin position="213"/>
        <end position="265"/>
    </location>
</feature>
<protein>
    <submittedName>
        <fullName evidence="16">Methyl-accepting chemotaxis protein I</fullName>
    </submittedName>
</protein>
<dbReference type="Proteomes" id="UP000789704">
    <property type="component" value="Unassembled WGS sequence"/>
</dbReference>
<evidence type="ECO:0000256" key="13">
    <source>
        <dbReference type="SAM" id="Phobius"/>
    </source>
</evidence>
<dbReference type="CDD" id="cd11386">
    <property type="entry name" value="MCP_signal"/>
    <property type="match status" value="1"/>
</dbReference>
<dbReference type="SMART" id="SM00283">
    <property type="entry name" value="MA"/>
    <property type="match status" value="1"/>
</dbReference>
<keyword evidence="9 11" id="KW-0807">Transducer</keyword>
<evidence type="ECO:0000256" key="8">
    <source>
        <dbReference type="ARBA" id="ARBA00023136"/>
    </source>
</evidence>
<dbReference type="AlphaFoldDB" id="A0A9N8S2M6"/>
<dbReference type="GO" id="GO:0006935">
    <property type="term" value="P:chemotaxis"/>
    <property type="evidence" value="ECO:0007669"/>
    <property type="project" value="UniProtKB-KW"/>
</dbReference>
<dbReference type="CDD" id="cd06225">
    <property type="entry name" value="HAMP"/>
    <property type="match status" value="1"/>
</dbReference>
<dbReference type="PROSITE" id="PS50885">
    <property type="entry name" value="HAMP"/>
    <property type="match status" value="1"/>
</dbReference>
<evidence type="ECO:0000256" key="3">
    <source>
        <dbReference type="ARBA" id="ARBA00022481"/>
    </source>
</evidence>
<dbReference type="InterPro" id="IPR003122">
    <property type="entry name" value="Tar_rcpt_lig-bd"/>
</dbReference>
<dbReference type="FunFam" id="1.10.287.950:FF:000001">
    <property type="entry name" value="Methyl-accepting chemotaxis sensory transducer"/>
    <property type="match status" value="1"/>
</dbReference>
<dbReference type="InterPro" id="IPR035440">
    <property type="entry name" value="4HB_MCP_dom_sf"/>
</dbReference>
<accession>A0A9N8S2M6</accession>
<evidence type="ECO:0000256" key="6">
    <source>
        <dbReference type="ARBA" id="ARBA00022692"/>
    </source>
</evidence>
<feature type="domain" description="Methyl-accepting transducer" evidence="14">
    <location>
        <begin position="270"/>
        <end position="499"/>
    </location>
</feature>
<dbReference type="PANTHER" id="PTHR43531:SF14">
    <property type="entry name" value="METHYL-ACCEPTING CHEMOTAXIS PROTEIN I-RELATED"/>
    <property type="match status" value="1"/>
</dbReference>
<comment type="caution">
    <text evidence="16">The sequence shown here is derived from an EMBL/GenBank/DDBJ whole genome shotgun (WGS) entry which is preliminary data.</text>
</comment>
<dbReference type="Gene3D" id="1.20.120.30">
    <property type="entry name" value="Aspartate receptor, ligand-binding domain"/>
    <property type="match status" value="1"/>
</dbReference>
<sequence length="564" mass="59076">MLHNITIRGGLTLVIGVLVAFLLTVIGIGYGALELASHGLEDVQRNSAALTHLNASSTKLLQVRLALGSYKTLFSAGAQTDDLLPAAHRLLVESNNEFRTYAAGPFSSDDEARLVQAVATARAALVEHGIEPEFEALANNDFNTFRSVQGEATSGYYATYTNAIDALKALESRNQQSEAENAAARFHVATLLFAAIGVLAMVIGVLARVGISVAVITPVNQTIRHFQHIAAGDLSIVVPIRSRNEMGQLLTALTQMRDALIDTVSKVRGSTGSIARGANEIALGNADLSRRTVQQATALEQTAASMEELSATVKQNADNAQQANRLALGALETVTRGGTVVGRVTETMDGITASSRKVAEIIGMIEGIAFQTNILALNAAVEAARAGEQGRGFAVVASEVRSLAQRSGAAAKEIKELIGESVAKVGQGASLVAEAGKTMREAMYAVERVTGIMGEIETAALEQSEGIAQVNKAITQIDEVTQHNAALVEEAAAAAKSLEEQAAVLRDAVAVFQLDESKQAAVGSGRAPGAIRREGAATGHVIDRPCSSTGRKSAQEKPPDSARK</sequence>
<keyword evidence="17" id="KW-1185">Reference proteome</keyword>
<dbReference type="Gene3D" id="1.10.287.950">
    <property type="entry name" value="Methyl-accepting chemotaxis protein"/>
    <property type="match status" value="1"/>
</dbReference>
<keyword evidence="6 13" id="KW-0812">Transmembrane</keyword>
<dbReference type="EMBL" id="CAJQZC010000015">
    <property type="protein sequence ID" value="CAG4924663.1"/>
    <property type="molecule type" value="Genomic_DNA"/>
</dbReference>
<evidence type="ECO:0000256" key="10">
    <source>
        <dbReference type="ARBA" id="ARBA00029447"/>
    </source>
</evidence>
<feature type="transmembrane region" description="Helical" evidence="13">
    <location>
        <begin position="191"/>
        <end position="216"/>
    </location>
</feature>
<evidence type="ECO:0000256" key="7">
    <source>
        <dbReference type="ARBA" id="ARBA00022989"/>
    </source>
</evidence>